<evidence type="ECO:0000313" key="4">
    <source>
        <dbReference type="EMBL" id="MEA5667285.1"/>
    </source>
</evidence>
<evidence type="ECO:0000313" key="5">
    <source>
        <dbReference type="Proteomes" id="UP001301653"/>
    </source>
</evidence>
<feature type="domain" description="DUF6265" evidence="3">
    <location>
        <begin position="31"/>
        <end position="138"/>
    </location>
</feature>
<sequence>MRFGRSLIAFSLVITGTFAQAGNATDINHVAWLSGCWQLDGQPPGSGEQWSTLAGDTMLGTSRSLQAHRTASFEFMLLRQHDDGRLVLTALPSGRNATEFNATRVDANEAVFENPDNDFPQRIRYQRIDDQRAWARIDIAREDPAQSADFPMHRVRCSETEPSR</sequence>
<gene>
    <name evidence="4" type="ORF">VA603_07025</name>
</gene>
<dbReference type="Pfam" id="PF19780">
    <property type="entry name" value="DUF6265"/>
    <property type="match status" value="1"/>
</dbReference>
<comment type="caution">
    <text evidence="4">The sequence shown here is derived from an EMBL/GenBank/DDBJ whole genome shotgun (WGS) entry which is preliminary data.</text>
</comment>
<proteinExistence type="predicted"/>
<dbReference type="RefSeq" id="WP_323438348.1">
    <property type="nucleotide sequence ID" value="NZ_JAYFUH010000082.1"/>
</dbReference>
<keyword evidence="5" id="KW-1185">Reference proteome</keyword>
<keyword evidence="2" id="KW-0732">Signal</keyword>
<reference evidence="4 5" key="1">
    <citation type="submission" date="2023-12" db="EMBL/GenBank/DDBJ databases">
        <title>Stenotrophomonas guangdongensis sp. nov., isolated from wilted pepper plants (Capsicum annuum).</title>
        <authorList>
            <person name="Qiu M."/>
            <person name="Li Y."/>
            <person name="Liu Q."/>
            <person name="Zhang X."/>
            <person name="Huang Y."/>
            <person name="Guo R."/>
            <person name="Hu M."/>
            <person name="Zhou J."/>
            <person name="Zhou X."/>
        </authorList>
    </citation>
    <scope>NUCLEOTIDE SEQUENCE [LARGE SCALE GENOMIC DNA]</scope>
    <source>
        <strain evidence="4 5">MH1</strain>
    </source>
</reference>
<evidence type="ECO:0000256" key="2">
    <source>
        <dbReference type="SAM" id="SignalP"/>
    </source>
</evidence>
<feature type="chain" id="PRO_5045057631" evidence="2">
    <location>
        <begin position="22"/>
        <end position="164"/>
    </location>
</feature>
<feature type="signal peptide" evidence="2">
    <location>
        <begin position="1"/>
        <end position="21"/>
    </location>
</feature>
<feature type="region of interest" description="Disordered" evidence="1">
    <location>
        <begin position="145"/>
        <end position="164"/>
    </location>
</feature>
<evidence type="ECO:0000256" key="1">
    <source>
        <dbReference type="SAM" id="MobiDB-lite"/>
    </source>
</evidence>
<evidence type="ECO:0000259" key="3">
    <source>
        <dbReference type="Pfam" id="PF19780"/>
    </source>
</evidence>
<dbReference type="EMBL" id="JAYFUH010000082">
    <property type="protein sequence ID" value="MEA5667285.1"/>
    <property type="molecule type" value="Genomic_DNA"/>
</dbReference>
<name>A0ABU5V1Q2_9GAMM</name>
<dbReference type="Proteomes" id="UP001301653">
    <property type="component" value="Unassembled WGS sequence"/>
</dbReference>
<dbReference type="InterPro" id="IPR046232">
    <property type="entry name" value="DUF6265"/>
</dbReference>
<organism evidence="4 5">
    <name type="scientific">Stenotrophomonas capsici</name>
    <dbReference type="NCBI Taxonomy" id="3110230"/>
    <lineage>
        <taxon>Bacteria</taxon>
        <taxon>Pseudomonadati</taxon>
        <taxon>Pseudomonadota</taxon>
        <taxon>Gammaproteobacteria</taxon>
        <taxon>Lysobacterales</taxon>
        <taxon>Lysobacteraceae</taxon>
        <taxon>Stenotrophomonas</taxon>
    </lineage>
</organism>
<accession>A0ABU5V1Q2</accession>
<protein>
    <submittedName>
        <fullName evidence="4">DUF6265 family protein</fullName>
    </submittedName>
</protein>